<accession>A0A937FEL2</accession>
<evidence type="ECO:0008006" key="3">
    <source>
        <dbReference type="Google" id="ProtNLM"/>
    </source>
</evidence>
<dbReference type="Proteomes" id="UP000659388">
    <property type="component" value="Unassembled WGS sequence"/>
</dbReference>
<protein>
    <recommendedName>
        <fullName evidence="3">Tetratricopeptide repeat protein</fullName>
    </recommendedName>
</protein>
<dbReference type="EMBL" id="JAESIY010000021">
    <property type="protein sequence ID" value="MBL3658968.1"/>
    <property type="molecule type" value="Genomic_DNA"/>
</dbReference>
<dbReference type="Gene3D" id="1.25.40.10">
    <property type="entry name" value="Tetratricopeptide repeat domain"/>
    <property type="match status" value="1"/>
</dbReference>
<gene>
    <name evidence="1" type="ORF">JL102_22670</name>
</gene>
<evidence type="ECO:0000313" key="1">
    <source>
        <dbReference type="EMBL" id="MBL3658968.1"/>
    </source>
</evidence>
<comment type="caution">
    <text evidence="1">The sequence shown here is derived from an EMBL/GenBank/DDBJ whole genome shotgun (WGS) entry which is preliminary data.</text>
</comment>
<proteinExistence type="predicted"/>
<sequence length="68" mass="7657">MAQSGKLTEALTDLNKSISINDNQAESFIARGKLRIQMHDIQGACKDLSKVASWGFDEFEPWIQKNCK</sequence>
<name>A0A937FEL2_9BACT</name>
<keyword evidence="2" id="KW-1185">Reference proteome</keyword>
<dbReference type="AlphaFoldDB" id="A0A937FEL2"/>
<reference evidence="1" key="1">
    <citation type="submission" date="2021-01" db="EMBL/GenBank/DDBJ databases">
        <title>Fulvivirga kasyanovii gen. nov., sp nov., a novel member of the phylum Bacteroidetes isolated from seawater in a mussel farm.</title>
        <authorList>
            <person name="Zhao L.-H."/>
            <person name="Wang Z.-J."/>
        </authorList>
    </citation>
    <scope>NUCLEOTIDE SEQUENCE</scope>
    <source>
        <strain evidence="1">2943</strain>
    </source>
</reference>
<organism evidence="1 2">
    <name type="scientific">Fulvivirga sediminis</name>
    <dbReference type="NCBI Taxonomy" id="2803949"/>
    <lineage>
        <taxon>Bacteria</taxon>
        <taxon>Pseudomonadati</taxon>
        <taxon>Bacteroidota</taxon>
        <taxon>Cytophagia</taxon>
        <taxon>Cytophagales</taxon>
        <taxon>Fulvivirgaceae</taxon>
        <taxon>Fulvivirga</taxon>
    </lineage>
</organism>
<dbReference type="SUPFAM" id="SSF48452">
    <property type="entry name" value="TPR-like"/>
    <property type="match status" value="1"/>
</dbReference>
<dbReference type="InterPro" id="IPR011990">
    <property type="entry name" value="TPR-like_helical_dom_sf"/>
</dbReference>
<evidence type="ECO:0000313" key="2">
    <source>
        <dbReference type="Proteomes" id="UP000659388"/>
    </source>
</evidence>